<evidence type="ECO:0000313" key="5">
    <source>
        <dbReference type="EMBL" id="PFG20915.1"/>
    </source>
</evidence>
<dbReference type="Pfam" id="PF02585">
    <property type="entry name" value="PIG-L"/>
    <property type="match status" value="1"/>
</dbReference>
<name>A0A2A9D3T2_9MICO</name>
<dbReference type="GO" id="GO:0008757">
    <property type="term" value="F:S-adenosylmethionine-dependent methyltransferase activity"/>
    <property type="evidence" value="ECO:0007669"/>
    <property type="project" value="InterPro"/>
</dbReference>
<dbReference type="CDD" id="cd02440">
    <property type="entry name" value="AdoMet_MTases"/>
    <property type="match status" value="1"/>
</dbReference>
<dbReference type="GO" id="GO:0032259">
    <property type="term" value="P:methylation"/>
    <property type="evidence" value="ECO:0007669"/>
    <property type="project" value="UniProtKB-KW"/>
</dbReference>
<dbReference type="InterPro" id="IPR029063">
    <property type="entry name" value="SAM-dependent_MTases_sf"/>
</dbReference>
<dbReference type="Gene3D" id="3.40.50.150">
    <property type="entry name" value="Vaccinia Virus protein VP39"/>
    <property type="match status" value="1"/>
</dbReference>
<reference evidence="5 6" key="1">
    <citation type="submission" date="2017-10" db="EMBL/GenBank/DDBJ databases">
        <title>Sequencing the genomes of 1000 actinobacteria strains.</title>
        <authorList>
            <person name="Klenk H.-P."/>
        </authorList>
    </citation>
    <scope>NUCLEOTIDE SEQUENCE [LARGE SCALE GENOMIC DNA]</scope>
    <source>
        <strain evidence="5 6">DSM 21801</strain>
    </source>
</reference>
<evidence type="ECO:0000256" key="2">
    <source>
        <dbReference type="ARBA" id="ARBA00022679"/>
    </source>
</evidence>
<dbReference type="PANTHER" id="PTHR43464:SF19">
    <property type="entry name" value="UBIQUINONE BIOSYNTHESIS O-METHYLTRANSFERASE, MITOCHONDRIAL"/>
    <property type="match status" value="1"/>
</dbReference>
<dbReference type="Gene3D" id="3.40.50.10320">
    <property type="entry name" value="LmbE-like"/>
    <property type="match status" value="1"/>
</dbReference>
<dbReference type="PANTHER" id="PTHR43464">
    <property type="entry name" value="METHYLTRANSFERASE"/>
    <property type="match status" value="1"/>
</dbReference>
<dbReference type="OrthoDB" id="116799at2"/>
<evidence type="ECO:0000256" key="1">
    <source>
        <dbReference type="ARBA" id="ARBA00022603"/>
    </source>
</evidence>
<dbReference type="EMBL" id="PDJD01000001">
    <property type="protein sequence ID" value="PFG20915.1"/>
    <property type="molecule type" value="Genomic_DNA"/>
</dbReference>
<keyword evidence="6" id="KW-1185">Reference proteome</keyword>
<dbReference type="SUPFAM" id="SSF53335">
    <property type="entry name" value="S-adenosyl-L-methionine-dependent methyltransferases"/>
    <property type="match status" value="1"/>
</dbReference>
<dbReference type="Pfam" id="PF05401">
    <property type="entry name" value="NodS"/>
    <property type="match status" value="1"/>
</dbReference>
<dbReference type="SUPFAM" id="SSF102588">
    <property type="entry name" value="LmbE-like"/>
    <property type="match status" value="1"/>
</dbReference>
<organism evidence="5 6">
    <name type="scientific">Serinibacter salmoneus</name>
    <dbReference type="NCBI Taxonomy" id="556530"/>
    <lineage>
        <taxon>Bacteria</taxon>
        <taxon>Bacillati</taxon>
        <taxon>Actinomycetota</taxon>
        <taxon>Actinomycetes</taxon>
        <taxon>Micrococcales</taxon>
        <taxon>Beutenbergiaceae</taxon>
        <taxon>Serinibacter</taxon>
    </lineage>
</organism>
<dbReference type="InterPro" id="IPR008715">
    <property type="entry name" value="SAM-MeTfrase_NodS-like"/>
</dbReference>
<comment type="caution">
    <text evidence="5">The sequence shown here is derived from an EMBL/GenBank/DDBJ whole genome shotgun (WGS) entry which is preliminary data.</text>
</comment>
<accession>A0A2A9D3T2</accession>
<protein>
    <submittedName>
        <fullName evidence="5">LmbE family N-acetylglucosaminyl deacetylase</fullName>
    </submittedName>
</protein>
<evidence type="ECO:0000313" key="6">
    <source>
        <dbReference type="Proteomes" id="UP000224915"/>
    </source>
</evidence>
<sequence length="465" mass="51098">MVRFDAREPGTPAAVWLSEPRLEDLPRLGLPEGPTLVLAAHPDDETIGAGGLIAELALLGRPPLVVIATDGAAAAGEVDGALAERRAEELREALEQLAPGLEPVLLALPDGEVREHRADLTARLAALLEEQEPSITTIVAPWRDDAHRDHRILGEVAAELAATRGTTLWEYPLWMWHWATPETPQVPWARMHRLLLQGEAAARRARAVDCHTSQVTPSAAGEPPVVPHDLRRITGRGAETFVVTRPERDQVAHAQPARTGTPGEGTPADHFHAAYRRRPDPWHLRTRWYEQRKRDLTMAALPEERFGRALEVGCSVGVLTQRLARRCEEVLAIDVVPEAIESARQATRDHPHVRLEVRDVREGLPAGPFDLVVLSEVLYYLGPEALTGLVEDAAAQLTPHGVVLACHWRHDVEHHARSGDDAHEALARTLAGEGIERTARYADADVLLEVYSRDPRSVAVRSGLL</sequence>
<keyword evidence="1" id="KW-0489">Methyltransferase</keyword>
<proteinExistence type="predicted"/>
<dbReference type="AlphaFoldDB" id="A0A2A9D3T2"/>
<dbReference type="InterPro" id="IPR024078">
    <property type="entry name" value="LmbE-like_dom_sf"/>
</dbReference>
<dbReference type="InterPro" id="IPR003737">
    <property type="entry name" value="GlcNAc_PI_deacetylase-related"/>
</dbReference>
<evidence type="ECO:0000256" key="3">
    <source>
        <dbReference type="ARBA" id="ARBA00022691"/>
    </source>
</evidence>
<gene>
    <name evidence="5" type="ORF">ATL40_2531</name>
</gene>
<keyword evidence="2" id="KW-0808">Transferase</keyword>
<keyword evidence="3" id="KW-0949">S-adenosyl-L-methionine</keyword>
<dbReference type="GO" id="GO:0009312">
    <property type="term" value="P:oligosaccharide biosynthetic process"/>
    <property type="evidence" value="ECO:0007669"/>
    <property type="project" value="InterPro"/>
</dbReference>
<dbReference type="GO" id="GO:0016137">
    <property type="term" value="P:glycoside metabolic process"/>
    <property type="evidence" value="ECO:0007669"/>
    <property type="project" value="UniProtKB-ARBA"/>
</dbReference>
<keyword evidence="4" id="KW-0862">Zinc</keyword>
<dbReference type="Proteomes" id="UP000224915">
    <property type="component" value="Unassembled WGS sequence"/>
</dbReference>
<evidence type="ECO:0000256" key="4">
    <source>
        <dbReference type="ARBA" id="ARBA00022833"/>
    </source>
</evidence>